<feature type="domain" description="Replitron HUH endonuclease" evidence="2">
    <location>
        <begin position="129"/>
        <end position="245"/>
    </location>
</feature>
<dbReference type="Pfam" id="PF21859">
    <property type="entry name" value="Replitron_HUH"/>
    <property type="match status" value="1"/>
</dbReference>
<keyword evidence="4" id="KW-1185">Reference proteome</keyword>
<protein>
    <recommendedName>
        <fullName evidence="2">Replitron HUH endonuclease domain-containing protein</fullName>
    </recommendedName>
</protein>
<evidence type="ECO:0000313" key="4">
    <source>
        <dbReference type="Proteomes" id="UP001633002"/>
    </source>
</evidence>
<evidence type="ECO:0000256" key="1">
    <source>
        <dbReference type="SAM" id="MobiDB-lite"/>
    </source>
</evidence>
<proteinExistence type="predicted"/>
<dbReference type="InterPro" id="IPR054424">
    <property type="entry name" value="Replitron_HUH"/>
</dbReference>
<dbReference type="Proteomes" id="UP001633002">
    <property type="component" value="Unassembled WGS sequence"/>
</dbReference>
<feature type="region of interest" description="Disordered" evidence="1">
    <location>
        <begin position="100"/>
        <end position="119"/>
    </location>
</feature>
<accession>A0ABD3GI64</accession>
<evidence type="ECO:0000313" key="3">
    <source>
        <dbReference type="EMBL" id="KAL3678883.1"/>
    </source>
</evidence>
<comment type="caution">
    <text evidence="3">The sequence shown here is derived from an EMBL/GenBank/DDBJ whole genome shotgun (WGS) entry which is preliminary data.</text>
</comment>
<gene>
    <name evidence="3" type="ORF">R1sor_021839</name>
</gene>
<evidence type="ECO:0000259" key="2">
    <source>
        <dbReference type="Pfam" id="PF21859"/>
    </source>
</evidence>
<name>A0ABD3GI64_9MARC</name>
<dbReference type="EMBL" id="JBJQOH010000007">
    <property type="protein sequence ID" value="KAL3678883.1"/>
    <property type="molecule type" value="Genomic_DNA"/>
</dbReference>
<organism evidence="3 4">
    <name type="scientific">Riccia sorocarpa</name>
    <dbReference type="NCBI Taxonomy" id="122646"/>
    <lineage>
        <taxon>Eukaryota</taxon>
        <taxon>Viridiplantae</taxon>
        <taxon>Streptophyta</taxon>
        <taxon>Embryophyta</taxon>
        <taxon>Marchantiophyta</taxon>
        <taxon>Marchantiopsida</taxon>
        <taxon>Marchantiidae</taxon>
        <taxon>Marchantiales</taxon>
        <taxon>Ricciaceae</taxon>
        <taxon>Riccia</taxon>
    </lineage>
</organism>
<reference evidence="3 4" key="1">
    <citation type="submission" date="2024-09" db="EMBL/GenBank/DDBJ databases">
        <title>Chromosome-scale assembly of Riccia sorocarpa.</title>
        <authorList>
            <person name="Paukszto L."/>
        </authorList>
    </citation>
    <scope>NUCLEOTIDE SEQUENCE [LARGE SCALE GENOMIC DNA]</scope>
    <source>
        <strain evidence="3">LP-2024</strain>
        <tissue evidence="3">Aerial parts of the thallus</tissue>
    </source>
</reference>
<dbReference type="AlphaFoldDB" id="A0ABD3GI64"/>
<sequence length="277" mass="31294">MQHVKYFVCEPWPAEVSLKGLHVEQPPKDVKTAELNKEFGPKGNFTSDWNECLVDYYRMKPEFITVERIYLMMVVGIATVASGPNLKHMKDQARKVKETRCNKAPTKRPSRRGPDNPFDVSITVGQVASDVKPDIFDKLAMFIESRASMGLIAFERGDTNLQLHIHGVLSIMASSVKGLKADIAEAIGWHENRPIGPCICVTTVKDRGFHTIIGLIGYCLKDEDEQHFRLYAKNVTKDQMQQAREHHVIFGASKYKNKLELTPYNIWPVCCSSGSIE</sequence>